<proteinExistence type="predicted"/>
<dbReference type="InterPro" id="IPR013396">
    <property type="entry name" value="CRISPR-assoc_prot_Csy4"/>
</dbReference>
<name>G0VRV1_MEGEL</name>
<dbReference type="GeneID" id="97492673"/>
<dbReference type="GO" id="GO:0004519">
    <property type="term" value="F:endonuclease activity"/>
    <property type="evidence" value="ECO:0007669"/>
    <property type="project" value="InterPro"/>
</dbReference>
<accession>G0VRV1</accession>
<dbReference type="KEGG" id="med:MELS_1772"/>
<dbReference type="NCBIfam" id="TIGR02563">
    <property type="entry name" value="cas_Csy4"/>
    <property type="match status" value="1"/>
</dbReference>
<evidence type="ECO:0000313" key="2">
    <source>
        <dbReference type="Proteomes" id="UP000010111"/>
    </source>
</evidence>
<gene>
    <name evidence="1" type="ORF">MELS_1772</name>
</gene>
<dbReference type="CDD" id="cd09739">
    <property type="entry name" value="Cas6_I-F"/>
    <property type="match status" value="1"/>
</dbReference>
<dbReference type="HOGENOM" id="CLU_108958_0_0_9"/>
<organism evidence="1 2">
    <name type="scientific">Megasphaera elsdenii DSM 20460</name>
    <dbReference type="NCBI Taxonomy" id="1064535"/>
    <lineage>
        <taxon>Bacteria</taxon>
        <taxon>Bacillati</taxon>
        <taxon>Bacillota</taxon>
        <taxon>Negativicutes</taxon>
        <taxon>Veillonellales</taxon>
        <taxon>Veillonellaceae</taxon>
        <taxon>Megasphaera</taxon>
    </lineage>
</organism>
<sequence length="188" mass="21927">MMFYQEITLYPSAEIPTSFLMTKVFMPLHFTLASQKEKLGEGRIGISFPRYTEESLGNKVRIFSKEREILESADIPQALRFLQDYIHLTAIREVAAPRIKGYAVYRRYQPDSSRFRKAKRYAKRNGISYEKAFKLMKTKKPRRLPYVQLKSKTTQQKFSLFIEKIEAPACEGNFNAYGLSQQATVPEF</sequence>
<dbReference type="InterPro" id="IPR042564">
    <property type="entry name" value="CRISPR-Cas6/Csy4_sf"/>
</dbReference>
<keyword evidence="2" id="KW-1185">Reference proteome</keyword>
<protein>
    <submittedName>
        <fullName evidence="1">CRISPR-associated protein</fullName>
    </submittedName>
</protein>
<evidence type="ECO:0000313" key="1">
    <source>
        <dbReference type="EMBL" id="CCC73991.1"/>
    </source>
</evidence>
<dbReference type="eggNOG" id="ENOG5032RVU">
    <property type="taxonomic scope" value="Bacteria"/>
</dbReference>
<reference evidence="1 2" key="1">
    <citation type="journal article" date="2011" name="J. Bacteriol.">
        <title>Genome Sequence of the Ruminal Bacterium Megasphaera elsdenii.</title>
        <authorList>
            <person name="Marx H."/>
            <person name="Graf A.B."/>
            <person name="Tatto N."/>
            <person name="Thallinger G.G."/>
            <person name="Mattanovich D."/>
            <person name="Sauer M."/>
        </authorList>
    </citation>
    <scope>NUCLEOTIDE SEQUENCE [LARGE SCALE GENOMIC DNA]</scope>
    <source>
        <strain evidence="1 2">DSM 20460</strain>
    </source>
</reference>
<dbReference type="EMBL" id="HE576794">
    <property type="protein sequence ID" value="CCC73991.1"/>
    <property type="molecule type" value="Genomic_DNA"/>
</dbReference>
<dbReference type="Pfam" id="PF09618">
    <property type="entry name" value="Cas_Csy4"/>
    <property type="match status" value="1"/>
</dbReference>
<dbReference type="Gene3D" id="3.30.70.2540">
    <property type="entry name" value="CRISPR-associated endoribonuclease Cas6/Csy4"/>
    <property type="match status" value="1"/>
</dbReference>
<dbReference type="GO" id="GO:0043571">
    <property type="term" value="P:maintenance of CRISPR repeat elements"/>
    <property type="evidence" value="ECO:0007669"/>
    <property type="project" value="InterPro"/>
</dbReference>
<dbReference type="AlphaFoldDB" id="G0VRV1"/>
<dbReference type="RefSeq" id="WP_014016718.1">
    <property type="nucleotide sequence ID" value="NC_015873.1"/>
</dbReference>
<dbReference type="STRING" id="1064535.MELS_1772"/>
<dbReference type="Proteomes" id="UP000010111">
    <property type="component" value="Chromosome"/>
</dbReference>